<keyword evidence="3" id="KW-0378">Hydrolase</keyword>
<name>A0A9N9X444_PHACE</name>
<dbReference type="GO" id="GO:0004519">
    <property type="term" value="F:endonuclease activity"/>
    <property type="evidence" value="ECO:0007669"/>
    <property type="project" value="UniProtKB-KW"/>
</dbReference>
<evidence type="ECO:0000313" key="7">
    <source>
        <dbReference type="Proteomes" id="UP001153737"/>
    </source>
</evidence>
<feature type="region of interest" description="Disordered" evidence="5">
    <location>
        <begin position="1"/>
        <end position="22"/>
    </location>
</feature>
<evidence type="ECO:0000256" key="1">
    <source>
        <dbReference type="ARBA" id="ARBA00022722"/>
    </source>
</evidence>
<keyword evidence="2" id="KW-0255">Endonuclease</keyword>
<keyword evidence="4" id="KW-0269">Exonuclease</keyword>
<gene>
    <name evidence="6" type="ORF">PHAECO_LOCUS4669</name>
</gene>
<reference evidence="6" key="1">
    <citation type="submission" date="2022-01" db="EMBL/GenBank/DDBJ databases">
        <authorList>
            <person name="King R."/>
        </authorList>
    </citation>
    <scope>NUCLEOTIDE SEQUENCE</scope>
</reference>
<keyword evidence="1" id="KW-0540">Nuclease</keyword>
<proteinExistence type="predicted"/>
<dbReference type="Pfam" id="PF01771">
    <property type="entry name" value="Viral_alk_exo"/>
    <property type="match status" value="1"/>
</dbReference>
<protein>
    <submittedName>
        <fullName evidence="6">Uncharacterized protein</fullName>
    </submittedName>
</protein>
<dbReference type="GO" id="GO:0004527">
    <property type="term" value="F:exonuclease activity"/>
    <property type="evidence" value="ECO:0007669"/>
    <property type="project" value="UniProtKB-KW"/>
</dbReference>
<evidence type="ECO:0000256" key="2">
    <source>
        <dbReference type="ARBA" id="ARBA00022759"/>
    </source>
</evidence>
<evidence type="ECO:0000256" key="4">
    <source>
        <dbReference type="ARBA" id="ARBA00022839"/>
    </source>
</evidence>
<dbReference type="Proteomes" id="UP001153737">
    <property type="component" value="Chromosome 15"/>
</dbReference>
<evidence type="ECO:0000256" key="5">
    <source>
        <dbReference type="SAM" id="MobiDB-lite"/>
    </source>
</evidence>
<dbReference type="EMBL" id="OU896721">
    <property type="protein sequence ID" value="CAG9817229.1"/>
    <property type="molecule type" value="Genomic_DNA"/>
</dbReference>
<evidence type="ECO:0000256" key="3">
    <source>
        <dbReference type="ARBA" id="ARBA00022801"/>
    </source>
</evidence>
<dbReference type="InterPro" id="IPR034720">
    <property type="entry name" value="Viral_alk_exo"/>
</dbReference>
<dbReference type="OrthoDB" id="421276at2759"/>
<dbReference type="AlphaFoldDB" id="A0A9N9X444"/>
<reference evidence="6" key="2">
    <citation type="submission" date="2022-10" db="EMBL/GenBank/DDBJ databases">
        <authorList>
            <consortium name="ENA_rothamsted_submissions"/>
            <consortium name="culmorum"/>
            <person name="King R."/>
        </authorList>
    </citation>
    <scope>NUCLEOTIDE SEQUENCE</scope>
</reference>
<evidence type="ECO:0000313" key="6">
    <source>
        <dbReference type="EMBL" id="CAG9817229.1"/>
    </source>
</evidence>
<accession>A0A9N9X444</accession>
<sequence>MANGKKIPPSTQAALPDISSDNMAERKEKFLNKLAERVSSSQKIENIEISTRGQRDNNLWRELRMDYLTASNFGASPDGLVGDDGKCLPSIEGKLAESKKSTNCSTLADNNCIRLRYNLFAKSATKKSRSGFSATVGSSFEAALLQSQSSGKCSHLCIPSCICKKEVSGALVGQGPTGNGDESSRTQFPTPVVGIFFQP</sequence>
<keyword evidence="7" id="KW-1185">Reference proteome</keyword>
<organism evidence="6 7">
    <name type="scientific">Phaedon cochleariae</name>
    <name type="common">Mustard beetle</name>
    <dbReference type="NCBI Taxonomy" id="80249"/>
    <lineage>
        <taxon>Eukaryota</taxon>
        <taxon>Metazoa</taxon>
        <taxon>Ecdysozoa</taxon>
        <taxon>Arthropoda</taxon>
        <taxon>Hexapoda</taxon>
        <taxon>Insecta</taxon>
        <taxon>Pterygota</taxon>
        <taxon>Neoptera</taxon>
        <taxon>Endopterygota</taxon>
        <taxon>Coleoptera</taxon>
        <taxon>Polyphaga</taxon>
        <taxon>Cucujiformia</taxon>
        <taxon>Chrysomeloidea</taxon>
        <taxon>Chrysomelidae</taxon>
        <taxon>Chrysomelinae</taxon>
        <taxon>Chrysomelini</taxon>
        <taxon>Phaedon</taxon>
    </lineage>
</organism>